<name>A0ABN1EJ76_9ACTN</name>
<comment type="caution">
    <text evidence="1">The sequence shown here is derived from an EMBL/GenBank/DDBJ whole genome shotgun (WGS) entry which is preliminary data.</text>
</comment>
<dbReference type="EMBL" id="BAAAHD010000026">
    <property type="protein sequence ID" value="GAA0567553.1"/>
    <property type="molecule type" value="Genomic_DNA"/>
</dbReference>
<organism evidence="1 2">
    <name type="scientific">Actinomadura livida</name>
    <dbReference type="NCBI Taxonomy" id="79909"/>
    <lineage>
        <taxon>Bacteria</taxon>
        <taxon>Bacillati</taxon>
        <taxon>Actinomycetota</taxon>
        <taxon>Actinomycetes</taxon>
        <taxon>Streptosporangiales</taxon>
        <taxon>Thermomonosporaceae</taxon>
        <taxon>Actinomadura</taxon>
    </lineage>
</organism>
<evidence type="ECO:0000313" key="2">
    <source>
        <dbReference type="Proteomes" id="UP001501427"/>
    </source>
</evidence>
<protein>
    <recommendedName>
        <fullName evidence="3">NAD-dependent DNA ligase adenylation domain-containing protein</fullName>
    </recommendedName>
</protein>
<dbReference type="Proteomes" id="UP001501427">
    <property type="component" value="Unassembled WGS sequence"/>
</dbReference>
<reference evidence="1 2" key="1">
    <citation type="journal article" date="2019" name="Int. J. Syst. Evol. Microbiol.">
        <title>The Global Catalogue of Microorganisms (GCM) 10K type strain sequencing project: providing services to taxonomists for standard genome sequencing and annotation.</title>
        <authorList>
            <consortium name="The Broad Institute Genomics Platform"/>
            <consortium name="The Broad Institute Genome Sequencing Center for Infectious Disease"/>
            <person name="Wu L."/>
            <person name="Ma J."/>
        </authorList>
    </citation>
    <scope>NUCLEOTIDE SEQUENCE [LARGE SCALE GENOMIC DNA]</scope>
    <source>
        <strain evidence="1 2">JCM 10667</strain>
    </source>
</reference>
<evidence type="ECO:0000313" key="1">
    <source>
        <dbReference type="EMBL" id="GAA0567553.1"/>
    </source>
</evidence>
<dbReference type="SUPFAM" id="SSF56091">
    <property type="entry name" value="DNA ligase/mRNA capping enzyme, catalytic domain"/>
    <property type="match status" value="1"/>
</dbReference>
<evidence type="ECO:0008006" key="3">
    <source>
        <dbReference type="Google" id="ProtNLM"/>
    </source>
</evidence>
<keyword evidence="2" id="KW-1185">Reference proteome</keyword>
<dbReference type="Gene3D" id="1.10.287.610">
    <property type="entry name" value="Helix hairpin bin"/>
    <property type="match status" value="1"/>
</dbReference>
<proteinExistence type="predicted"/>
<accession>A0ABN1EJ76</accession>
<gene>
    <name evidence="1" type="ORF">GCM10009546_32590</name>
</gene>
<sequence length="134" mass="13835">MTVPGHGGASVGHFALKAVAAGGPGRRGRGRGVSGVSFNRGVDVEERIVELAAEVKRLNDLCYGAGDSPLPDADYDALKDELAALVAEHPEFELADSPIGKVNAPAELTAPTVRHARPMLSLGEGDGRAGRGLR</sequence>